<protein>
    <submittedName>
        <fullName evidence="1">Uncharacterized protein</fullName>
    </submittedName>
</protein>
<evidence type="ECO:0000313" key="1">
    <source>
        <dbReference type="EMBL" id="KAH8705377.1"/>
    </source>
</evidence>
<evidence type="ECO:0000313" key="2">
    <source>
        <dbReference type="Proteomes" id="UP001201262"/>
    </source>
</evidence>
<gene>
    <name evidence="1" type="ORF">BGW36DRAFT_367440</name>
</gene>
<comment type="caution">
    <text evidence="1">The sequence shown here is derived from an EMBL/GenBank/DDBJ whole genome shotgun (WGS) entry which is preliminary data.</text>
</comment>
<reference evidence="1" key="1">
    <citation type="submission" date="2021-12" db="EMBL/GenBank/DDBJ databases">
        <title>Convergent genome expansion in fungi linked to evolution of root-endophyte symbiosis.</title>
        <authorList>
            <consortium name="DOE Joint Genome Institute"/>
            <person name="Ke Y.-H."/>
            <person name="Bonito G."/>
            <person name="Liao H.-L."/>
            <person name="Looney B."/>
            <person name="Rojas-Flechas A."/>
            <person name="Nash J."/>
            <person name="Hameed K."/>
            <person name="Schadt C."/>
            <person name="Martin F."/>
            <person name="Crous P.W."/>
            <person name="Miettinen O."/>
            <person name="Magnuson J.K."/>
            <person name="Labbe J."/>
            <person name="Jacobson D."/>
            <person name="Doktycz M.J."/>
            <person name="Veneault-Fourrey C."/>
            <person name="Kuo A."/>
            <person name="Mondo S."/>
            <person name="Calhoun S."/>
            <person name="Riley R."/>
            <person name="Ohm R."/>
            <person name="LaButti K."/>
            <person name="Andreopoulos B."/>
            <person name="Pangilinan J."/>
            <person name="Nolan M."/>
            <person name="Tritt A."/>
            <person name="Clum A."/>
            <person name="Lipzen A."/>
            <person name="Daum C."/>
            <person name="Barry K."/>
            <person name="Grigoriev I.V."/>
            <person name="Vilgalys R."/>
        </authorList>
    </citation>
    <scope>NUCLEOTIDE SEQUENCE</scope>
    <source>
        <strain evidence="1">PMI_201</strain>
    </source>
</reference>
<dbReference type="RefSeq" id="XP_046077998.1">
    <property type="nucleotide sequence ID" value="XM_046214868.1"/>
</dbReference>
<keyword evidence="2" id="KW-1185">Reference proteome</keyword>
<dbReference type="GeneID" id="70245155"/>
<name>A0AAD4L0N8_9EURO</name>
<dbReference type="Proteomes" id="UP001201262">
    <property type="component" value="Unassembled WGS sequence"/>
</dbReference>
<dbReference type="EMBL" id="JAJTJA010000001">
    <property type="protein sequence ID" value="KAH8705377.1"/>
    <property type="molecule type" value="Genomic_DNA"/>
</dbReference>
<organism evidence="1 2">
    <name type="scientific">Talaromyces proteolyticus</name>
    <dbReference type="NCBI Taxonomy" id="1131652"/>
    <lineage>
        <taxon>Eukaryota</taxon>
        <taxon>Fungi</taxon>
        <taxon>Dikarya</taxon>
        <taxon>Ascomycota</taxon>
        <taxon>Pezizomycotina</taxon>
        <taxon>Eurotiomycetes</taxon>
        <taxon>Eurotiomycetidae</taxon>
        <taxon>Eurotiales</taxon>
        <taxon>Trichocomaceae</taxon>
        <taxon>Talaromyces</taxon>
        <taxon>Talaromyces sect. Bacilispori</taxon>
    </lineage>
</organism>
<accession>A0AAD4L0N8</accession>
<sequence length="616" mass="69677">MCSYSHLGATTGNPVTVPHIQAQQDLPIVDRILEPQTIAHFIEFALGRSLPDGSRPSSIDTLADDEVVFLRSSYPPGSDGEPILNRVVSRIGSEDDHGRLCIVGKNIQSLKSRLWEGITPLSDQRWQEKGLHIPDNFHEACQHLSAVVAVFEYLNIRKVRQNLRETFNLIYDHFETLDTVLNQQRTENGAEHISVASLWTTYMTAHFKVMTERAHTWVVQHVDALRAPLLQGLLSHESSLEGSGTPDQMQWQLTDALHMLLEISVRADYMIMIPMEGYKGYTTPKNGSGLPKLYSPDLTERGRLYSERVKILNHQAIYMNLLIRGGITNQPSGVSYHESTMGQIDAQKQVRKELRGDSTDSILQEHWITHRLDTIRYAEEKNNSLKDCGLVIYRLTYGQSETEWAEFVQKLEAHVSGWEKGEKGSDAIKPHLKLHWIDGKELGLAEGDIEAAKKHFIETVNNDEGKEDKERTIPLNPQSNAFLVIDSASFESYTTDLYGAATSMVLPGDFTGFVLAIDPWFDPKKGIDRPEESPGYCGKMRILGSLVWGDLFALLESQSARLDDLWPLAMHHPNQVYVGPTVPLQVFNWRTQNAVRWNMVSEIMQHVKRKMGRESS</sequence>
<dbReference type="AlphaFoldDB" id="A0AAD4L0N8"/>
<proteinExistence type="predicted"/>